<evidence type="ECO:0000313" key="1">
    <source>
        <dbReference type="EMBL" id="KAA6321488.1"/>
    </source>
</evidence>
<dbReference type="AlphaFoldDB" id="A0A5J4QKI2"/>
<dbReference type="GO" id="GO:0046556">
    <property type="term" value="F:alpha-L-arabinofuranosidase activity"/>
    <property type="evidence" value="ECO:0007669"/>
    <property type="project" value="UniProtKB-EC"/>
</dbReference>
<dbReference type="Gene3D" id="2.115.10.20">
    <property type="entry name" value="Glycosyl hydrolase domain, family 43"/>
    <property type="match status" value="1"/>
</dbReference>
<gene>
    <name evidence="1" type="ORF">EZS27_028864</name>
</gene>
<organism evidence="1">
    <name type="scientific">termite gut metagenome</name>
    <dbReference type="NCBI Taxonomy" id="433724"/>
    <lineage>
        <taxon>unclassified sequences</taxon>
        <taxon>metagenomes</taxon>
        <taxon>organismal metagenomes</taxon>
    </lineage>
</organism>
<feature type="non-terminal residue" evidence="1">
    <location>
        <position position="1"/>
    </location>
</feature>
<reference evidence="1" key="1">
    <citation type="submission" date="2019-03" db="EMBL/GenBank/DDBJ databases">
        <title>Single cell metagenomics reveals metabolic interactions within the superorganism composed of flagellate Streblomastix strix and complex community of Bacteroidetes bacteria on its surface.</title>
        <authorList>
            <person name="Treitli S.C."/>
            <person name="Kolisko M."/>
            <person name="Husnik F."/>
            <person name="Keeling P."/>
            <person name="Hampl V."/>
        </authorList>
    </citation>
    <scope>NUCLEOTIDE SEQUENCE</scope>
    <source>
        <strain evidence="1">STM</strain>
    </source>
</reference>
<dbReference type="EMBL" id="SNRY01003298">
    <property type="protein sequence ID" value="KAA6321488.1"/>
    <property type="molecule type" value="Genomic_DNA"/>
</dbReference>
<sequence length="60" mass="7097">HSVIHEPKSDKWYIVYHRRPLSETDGNHRATCIDELFFEENGLIKPVKITFEGVEKNMLK</sequence>
<keyword evidence="1" id="KW-0326">Glycosidase</keyword>
<dbReference type="InterPro" id="IPR023296">
    <property type="entry name" value="Glyco_hydro_beta-prop_sf"/>
</dbReference>
<keyword evidence="1" id="KW-0378">Hydrolase</keyword>
<protein>
    <submittedName>
        <fullName evidence="1">Arabinoxylan arabinofuranohydrolase</fullName>
        <ecNumber evidence="1">3.2.1.55</ecNumber>
    </submittedName>
</protein>
<proteinExistence type="predicted"/>
<comment type="caution">
    <text evidence="1">The sequence shown here is derived from an EMBL/GenBank/DDBJ whole genome shotgun (WGS) entry which is preliminary data.</text>
</comment>
<name>A0A5J4QKI2_9ZZZZ</name>
<dbReference type="EC" id="3.2.1.55" evidence="1"/>
<accession>A0A5J4QKI2</accession>
<dbReference type="SUPFAM" id="SSF75005">
    <property type="entry name" value="Arabinanase/levansucrase/invertase"/>
    <property type="match status" value="1"/>
</dbReference>